<accession>A0ABT7YTN0</accession>
<comment type="caution">
    <text evidence="2">The sequence shown here is derived from an EMBL/GenBank/DDBJ whole genome shotgun (WGS) entry which is preliminary data.</text>
</comment>
<dbReference type="RefSeq" id="WP_289958902.1">
    <property type="nucleotide sequence ID" value="NZ_JAUEMJ010000006.1"/>
</dbReference>
<gene>
    <name evidence="2" type="ORF">QWI33_19930</name>
</gene>
<dbReference type="Proteomes" id="UP001171902">
    <property type="component" value="Unassembled WGS sequence"/>
</dbReference>
<proteinExistence type="predicted"/>
<reference evidence="2" key="1">
    <citation type="submission" date="2023-06" db="EMBL/GenBank/DDBJ databases">
        <title>Gycomyces niveus sp.nov., a novel actinomycete isolated from soil in Shouguang.</title>
        <authorList>
            <person name="Yang X."/>
            <person name="Zhao J."/>
        </authorList>
    </citation>
    <scope>NUCLEOTIDE SEQUENCE</scope>
    <source>
        <strain evidence="2">NEAU C2</strain>
    </source>
</reference>
<feature type="compositionally biased region" description="Pro residues" evidence="1">
    <location>
        <begin position="26"/>
        <end position="36"/>
    </location>
</feature>
<evidence type="ECO:0000313" key="3">
    <source>
        <dbReference type="Proteomes" id="UP001171902"/>
    </source>
</evidence>
<organism evidence="2 3">
    <name type="scientific">Glycomyces tritici</name>
    <dbReference type="NCBI Taxonomy" id="2665176"/>
    <lineage>
        <taxon>Bacteria</taxon>
        <taxon>Bacillati</taxon>
        <taxon>Actinomycetota</taxon>
        <taxon>Actinomycetes</taxon>
        <taxon>Glycomycetales</taxon>
        <taxon>Glycomycetaceae</taxon>
        <taxon>Glycomyces</taxon>
    </lineage>
</organism>
<feature type="compositionally biased region" description="Pro residues" evidence="1">
    <location>
        <begin position="54"/>
        <end position="65"/>
    </location>
</feature>
<evidence type="ECO:0000256" key="1">
    <source>
        <dbReference type="SAM" id="MobiDB-lite"/>
    </source>
</evidence>
<feature type="region of interest" description="Disordered" evidence="1">
    <location>
        <begin position="21"/>
        <end position="67"/>
    </location>
</feature>
<sequence>MAVLVELLAGAVLAFIGLDFDKEDTPPPSPTYPPTQGPSEIATTAGPIETPSSSPSPTPETPPTDPFADLGIGDCLYNLGSPDDFELEPTDCEPGDFEVVEVFSDSGGTGACNGIPGSVYGYDHGHGSVYCLSYLHPWGDAYYAGEGQCFTKAGDGTYEITGCAEGTVQVLERFWGSSSADPCTEREFYSGSIVFEGYGEGQDAKLCTRVRYPDDIGYAQQHGCLYAGGPEDAMTFESVDCDQANVYVTGRSAVYQDTGFCDGYGWATWQSDAFPEYAYTVCFAWF</sequence>
<evidence type="ECO:0000313" key="2">
    <source>
        <dbReference type="EMBL" id="MDN3242001.1"/>
    </source>
</evidence>
<dbReference type="EMBL" id="JAUEMJ010000006">
    <property type="protein sequence ID" value="MDN3242001.1"/>
    <property type="molecule type" value="Genomic_DNA"/>
</dbReference>
<name>A0ABT7YTN0_9ACTN</name>
<protein>
    <submittedName>
        <fullName evidence="2">Uncharacterized protein</fullName>
    </submittedName>
</protein>
<keyword evidence="3" id="KW-1185">Reference proteome</keyword>